<sequence length="588" mass="67442">MRQRGSCSGRLLRRARGVAAGREHQRDLDAPVARAVRGRIVRRDRIERAAPFGGDPLGAVEPRGDQAADRLRALARQIPVRCEARGVHRRVVGVAAHAHVALHPVQRVGHAREHRHVAIDHRRRAGAEQAVAAQHDHAAVGLVAHAHEPRGDLRLEELRDARRGRRMRRGRRRLQLRHVQRVDRREQPIRMAGERDAQPREHAEAHEQRERDAHPQRHREAPRDVARDDVAPMRRERRIEFAAHRADRLRELAAHRVELRAAVVEHAVAPLEAEREAEVQQLEQVEMLARLLRQPLKQMEELLAAPRLVVERHEQAMRRPYAAAPRRQRGGLVERGAQAVARADDRLGGDARLLRALLELADLDDEMLAQPRGIRMMDGRTDLRHEVQQRVRGRDERIRAARRPAARPRLKRGRTRRRRGGRVRAARIRRHESARAGRERIGRSVHRAISPSPANRPELHRESREFAGEMKCEAARAFELFPHLAALVDLEVRVARVIRNLPRRDGQLPHRDARQLQLHEIANALDGTELRLRGKARAQAVGRHVGAHGEHEARRVAQRRIGDRRDLHAVAHVAQLDLDRVLLEHRRQ</sequence>
<reference evidence="2 3" key="1">
    <citation type="submission" date="2005-09" db="EMBL/GenBank/DDBJ databases">
        <authorList>
            <person name="Woods D.E."/>
            <person name="Nierman W.C."/>
        </authorList>
    </citation>
    <scope>NUCLEOTIDE SEQUENCE [LARGE SCALE GENOMIC DNA]</scope>
    <source>
        <strain evidence="2 3">1710b</strain>
    </source>
</reference>
<proteinExistence type="predicted"/>
<organism evidence="2 3">
    <name type="scientific">Burkholderia pseudomallei (strain 1710b)</name>
    <dbReference type="NCBI Taxonomy" id="320372"/>
    <lineage>
        <taxon>Bacteria</taxon>
        <taxon>Pseudomonadati</taxon>
        <taxon>Pseudomonadota</taxon>
        <taxon>Betaproteobacteria</taxon>
        <taxon>Burkholderiales</taxon>
        <taxon>Burkholderiaceae</taxon>
        <taxon>Burkholderia</taxon>
        <taxon>pseudomallei group</taxon>
    </lineage>
</organism>
<evidence type="ECO:0000313" key="2">
    <source>
        <dbReference type="EMBL" id="ABA52807.1"/>
    </source>
</evidence>
<protein>
    <submittedName>
        <fullName evidence="2">Uncharacterized protein</fullName>
    </submittedName>
</protein>
<feature type="compositionally biased region" description="Basic and acidic residues" evidence="1">
    <location>
        <begin position="180"/>
        <end position="226"/>
    </location>
</feature>
<dbReference type="Proteomes" id="UP000002700">
    <property type="component" value="Chromosome II"/>
</dbReference>
<evidence type="ECO:0000256" key="1">
    <source>
        <dbReference type="SAM" id="MobiDB-lite"/>
    </source>
</evidence>
<feature type="region of interest" description="Disordered" evidence="1">
    <location>
        <begin position="403"/>
        <end position="426"/>
    </location>
</feature>
<dbReference type="EMBL" id="CP000125">
    <property type="protein sequence ID" value="ABA52807.1"/>
    <property type="molecule type" value="Genomic_DNA"/>
</dbReference>
<accession>Q3JJ91</accession>
<dbReference type="HOGENOM" id="CLU_463586_0_0_4"/>
<gene>
    <name evidence="2" type="ordered locus">BURPS1710b_A1206</name>
</gene>
<evidence type="ECO:0000313" key="3">
    <source>
        <dbReference type="Proteomes" id="UP000002700"/>
    </source>
</evidence>
<dbReference type="KEGG" id="bpm:BURPS1710b_A1206"/>
<feature type="region of interest" description="Disordered" evidence="1">
    <location>
        <begin position="169"/>
        <end position="226"/>
    </location>
</feature>
<dbReference type="AlphaFoldDB" id="Q3JJ91"/>
<feature type="compositionally biased region" description="Basic residues" evidence="1">
    <location>
        <begin position="169"/>
        <end position="179"/>
    </location>
</feature>
<dbReference type="EnsemblBacteria" id="ABA52807">
    <property type="protein sequence ID" value="ABA52807"/>
    <property type="gene ID" value="BURPS1710b_A1206"/>
</dbReference>
<name>Q3JJ91_BURP1</name>